<dbReference type="InterPro" id="IPR050833">
    <property type="entry name" value="Poly_Biosynth_Transport"/>
</dbReference>
<feature type="transmembrane region" description="Helical" evidence="6">
    <location>
        <begin position="92"/>
        <end position="114"/>
    </location>
</feature>
<dbReference type="PANTHER" id="PTHR30250:SF11">
    <property type="entry name" value="O-ANTIGEN TRANSPORTER-RELATED"/>
    <property type="match status" value="1"/>
</dbReference>
<dbReference type="PANTHER" id="PTHR30250">
    <property type="entry name" value="PST FAMILY PREDICTED COLANIC ACID TRANSPORTER"/>
    <property type="match status" value="1"/>
</dbReference>
<keyword evidence="5 6" id="KW-0472">Membrane</keyword>
<feature type="transmembrane region" description="Helical" evidence="6">
    <location>
        <begin position="44"/>
        <end position="71"/>
    </location>
</feature>
<comment type="subcellular location">
    <subcellularLocation>
        <location evidence="1">Cell membrane</location>
        <topology evidence="1">Multi-pass membrane protein</topology>
    </subcellularLocation>
</comment>
<feature type="transmembrane region" description="Helical" evidence="6">
    <location>
        <begin position="307"/>
        <end position="328"/>
    </location>
</feature>
<evidence type="ECO:0000256" key="1">
    <source>
        <dbReference type="ARBA" id="ARBA00004651"/>
    </source>
</evidence>
<keyword evidence="3 6" id="KW-0812">Transmembrane</keyword>
<feature type="transmembrane region" description="Helical" evidence="6">
    <location>
        <begin position="232"/>
        <end position="253"/>
    </location>
</feature>
<feature type="transmembrane region" description="Helical" evidence="6">
    <location>
        <begin position="340"/>
        <end position="359"/>
    </location>
</feature>
<evidence type="ECO:0000256" key="3">
    <source>
        <dbReference type="ARBA" id="ARBA00022692"/>
    </source>
</evidence>
<feature type="transmembrane region" description="Helical" evidence="6">
    <location>
        <begin position="12"/>
        <end position="38"/>
    </location>
</feature>
<accession>A0ABX0WBN1</accession>
<evidence type="ECO:0000256" key="2">
    <source>
        <dbReference type="ARBA" id="ARBA00022475"/>
    </source>
</evidence>
<evidence type="ECO:0000313" key="7">
    <source>
        <dbReference type="EMBL" id="NIZ63085.1"/>
    </source>
</evidence>
<keyword evidence="4 6" id="KW-1133">Transmembrane helix</keyword>
<evidence type="ECO:0000313" key="8">
    <source>
        <dbReference type="Proteomes" id="UP001429564"/>
    </source>
</evidence>
<keyword evidence="8" id="KW-1185">Reference proteome</keyword>
<keyword evidence="2" id="KW-1003">Cell membrane</keyword>
<reference evidence="7 8" key="1">
    <citation type="submission" date="2018-05" db="EMBL/GenBank/DDBJ databases">
        <authorList>
            <person name="Zhang Y.-J."/>
        </authorList>
    </citation>
    <scope>NUCLEOTIDE SEQUENCE [LARGE SCALE GENOMIC DNA]</scope>
    <source>
        <strain evidence="7 8">CY04</strain>
    </source>
</reference>
<proteinExistence type="predicted"/>
<dbReference type="Proteomes" id="UP001429564">
    <property type="component" value="Unassembled WGS sequence"/>
</dbReference>
<name>A0ABX0WBN1_9RHOB</name>
<comment type="caution">
    <text evidence="7">The sequence shown here is derived from an EMBL/GenBank/DDBJ whole genome shotgun (WGS) entry which is preliminary data.</text>
</comment>
<sequence length="441" mass="47696">MVFSGYSNQPKILGRGAVLFLLRSSQSGFGMAIIVLMSRSMEEVSLAAGLLLLSFTLSSGLVGVLGFDVVIVKLLGRDDPRSDVARKNYADLAARFLGIWVVIALIIAAVLFYTRAGNWASGISPFYVLAWLFLAALQVFQSSVLLAFHRQLASVFYMGVFSNFLALSGIAWTVFTGSELTVAVLARAYLIGLCTSIFLGQLYIHRLIGWVPPYTTFCSNRETGLRPLGTSALTNALSMVVVQMPFWVVAWLGTNAQTVAYGLVFRLTLPLAIILLSARSLVAPVISRAWHRQSLKKVEPYLKQVASLSLITMLAATFCLLMLHNWLFEAVFDKPDTSSFATMVFLLVGQCFLAAFGQGQLTMRLADLQTAALIIGLGTAAIQAISVVVLYHQFGIVGVGASVALYCFLAASLPSLLVYRVLGVNLMCGSPLSVFKSGARL</sequence>
<feature type="transmembrane region" description="Helical" evidence="6">
    <location>
        <begin position="371"/>
        <end position="391"/>
    </location>
</feature>
<dbReference type="EMBL" id="QHLQ01000027">
    <property type="protein sequence ID" value="NIZ63085.1"/>
    <property type="molecule type" value="Genomic_DNA"/>
</dbReference>
<evidence type="ECO:0000256" key="5">
    <source>
        <dbReference type="ARBA" id="ARBA00023136"/>
    </source>
</evidence>
<gene>
    <name evidence="7" type="ORF">DL239_19135</name>
</gene>
<evidence type="ECO:0000256" key="4">
    <source>
        <dbReference type="ARBA" id="ARBA00022989"/>
    </source>
</evidence>
<feature type="transmembrane region" description="Helical" evidence="6">
    <location>
        <begin position="403"/>
        <end position="422"/>
    </location>
</feature>
<organism evidence="7 8">
    <name type="scientific">Parasedimentitalea denitrificans</name>
    <dbReference type="NCBI Taxonomy" id="2211118"/>
    <lineage>
        <taxon>Bacteria</taxon>
        <taxon>Pseudomonadati</taxon>
        <taxon>Pseudomonadota</taxon>
        <taxon>Alphaproteobacteria</taxon>
        <taxon>Rhodobacterales</taxon>
        <taxon>Paracoccaceae</taxon>
        <taxon>Parasedimentitalea</taxon>
    </lineage>
</organism>
<protein>
    <recommendedName>
        <fullName evidence="9">Membrane protein involved in the export of O-antigen and teichoic acid</fullName>
    </recommendedName>
</protein>
<feature type="transmembrane region" description="Helical" evidence="6">
    <location>
        <begin position="126"/>
        <end position="148"/>
    </location>
</feature>
<feature type="transmembrane region" description="Helical" evidence="6">
    <location>
        <begin position="181"/>
        <end position="204"/>
    </location>
</feature>
<feature type="transmembrane region" description="Helical" evidence="6">
    <location>
        <begin position="155"/>
        <end position="175"/>
    </location>
</feature>
<evidence type="ECO:0000256" key="6">
    <source>
        <dbReference type="SAM" id="Phobius"/>
    </source>
</evidence>
<evidence type="ECO:0008006" key="9">
    <source>
        <dbReference type="Google" id="ProtNLM"/>
    </source>
</evidence>
<feature type="transmembrane region" description="Helical" evidence="6">
    <location>
        <begin position="259"/>
        <end position="286"/>
    </location>
</feature>